<dbReference type="Proteomes" id="UP001054945">
    <property type="component" value="Unassembled WGS sequence"/>
</dbReference>
<name>A0AAV4SVP5_CAEEX</name>
<organism evidence="2 3">
    <name type="scientific">Caerostris extrusa</name>
    <name type="common">Bark spider</name>
    <name type="synonym">Caerostris bankana</name>
    <dbReference type="NCBI Taxonomy" id="172846"/>
    <lineage>
        <taxon>Eukaryota</taxon>
        <taxon>Metazoa</taxon>
        <taxon>Ecdysozoa</taxon>
        <taxon>Arthropoda</taxon>
        <taxon>Chelicerata</taxon>
        <taxon>Arachnida</taxon>
        <taxon>Araneae</taxon>
        <taxon>Araneomorphae</taxon>
        <taxon>Entelegynae</taxon>
        <taxon>Araneoidea</taxon>
        <taxon>Araneidae</taxon>
        <taxon>Caerostris</taxon>
    </lineage>
</organism>
<feature type="compositionally biased region" description="Basic and acidic residues" evidence="1">
    <location>
        <begin position="8"/>
        <end position="20"/>
    </location>
</feature>
<proteinExistence type="predicted"/>
<accession>A0AAV4SVP5</accession>
<evidence type="ECO:0000313" key="3">
    <source>
        <dbReference type="Proteomes" id="UP001054945"/>
    </source>
</evidence>
<gene>
    <name evidence="2" type="ORF">CEXT_499961</name>
</gene>
<dbReference type="AlphaFoldDB" id="A0AAV4SVP5"/>
<comment type="caution">
    <text evidence="2">The sequence shown here is derived from an EMBL/GenBank/DDBJ whole genome shotgun (WGS) entry which is preliminary data.</text>
</comment>
<sequence>MKSAIAAWERDAQSSRKPDAAKPSPQVLRDCFTAKKVTQESPLPVWCKELHRLHRWSYYGESAQSSNSLKTRFQIITLMLLPLRRFMFLTN</sequence>
<feature type="region of interest" description="Disordered" evidence="1">
    <location>
        <begin position="1"/>
        <end position="24"/>
    </location>
</feature>
<evidence type="ECO:0000313" key="2">
    <source>
        <dbReference type="EMBL" id="GIY38428.1"/>
    </source>
</evidence>
<evidence type="ECO:0000256" key="1">
    <source>
        <dbReference type="SAM" id="MobiDB-lite"/>
    </source>
</evidence>
<protein>
    <submittedName>
        <fullName evidence="2">Uncharacterized protein</fullName>
    </submittedName>
</protein>
<dbReference type="EMBL" id="BPLR01010303">
    <property type="protein sequence ID" value="GIY38428.1"/>
    <property type="molecule type" value="Genomic_DNA"/>
</dbReference>
<keyword evidence="3" id="KW-1185">Reference proteome</keyword>
<reference evidence="2 3" key="1">
    <citation type="submission" date="2021-06" db="EMBL/GenBank/DDBJ databases">
        <title>Caerostris extrusa draft genome.</title>
        <authorList>
            <person name="Kono N."/>
            <person name="Arakawa K."/>
        </authorList>
    </citation>
    <scope>NUCLEOTIDE SEQUENCE [LARGE SCALE GENOMIC DNA]</scope>
</reference>